<reference evidence="14" key="2">
    <citation type="submission" date="2015-06" db="EMBL/GenBank/DDBJ databases">
        <title>Complete genome sequence of Spiroplasma eriocheiris TDA-040725-5 (DSM 21848).</title>
        <authorList>
            <person name="Lo W.-S."/>
            <person name="Kuo C.-H."/>
        </authorList>
    </citation>
    <scope>NUCLEOTIDE SEQUENCE [LARGE SCALE GENOMIC DNA]</scope>
    <source>
        <strain evidence="14">TDA-040725-5</strain>
    </source>
</reference>
<evidence type="ECO:0000256" key="5">
    <source>
        <dbReference type="ARBA" id="ARBA00022679"/>
    </source>
</evidence>
<comment type="subunit">
    <text evidence="11">Homodimer. The RNAP catalytic core consists of 2 alpha, 1 beta, 1 beta' and 1 omega subunit. When a sigma factor is associated with the core the holoenzyme is formed, which can initiate transcription.</text>
</comment>
<evidence type="ECO:0000256" key="4">
    <source>
        <dbReference type="ARBA" id="ARBA00022478"/>
    </source>
</evidence>
<dbReference type="Gene3D" id="3.30.1360.10">
    <property type="entry name" value="RNA polymerase, RBP11-like subunit"/>
    <property type="match status" value="1"/>
</dbReference>
<dbReference type="AlphaFoldDB" id="A0A0H3XKG2"/>
<dbReference type="GO" id="GO:0046983">
    <property type="term" value="F:protein dimerization activity"/>
    <property type="evidence" value="ECO:0007669"/>
    <property type="project" value="InterPro"/>
</dbReference>
<evidence type="ECO:0000259" key="12">
    <source>
        <dbReference type="SMART" id="SM00662"/>
    </source>
</evidence>
<keyword evidence="14" id="KW-1185">Reference proteome</keyword>
<dbReference type="NCBIfam" id="TIGR02027">
    <property type="entry name" value="rpoA"/>
    <property type="match status" value="1"/>
</dbReference>
<dbReference type="Gene3D" id="2.170.120.12">
    <property type="entry name" value="DNA-directed RNA polymerase, insert domain"/>
    <property type="match status" value="1"/>
</dbReference>
<dbReference type="SUPFAM" id="SSF56553">
    <property type="entry name" value="Insert subdomain of RNA polymerase alpha subunit"/>
    <property type="match status" value="1"/>
</dbReference>
<feature type="region of interest" description="Alpha N-terminal domain (alpha-NTD)" evidence="11">
    <location>
        <begin position="1"/>
        <end position="233"/>
    </location>
</feature>
<organism evidence="13 14">
    <name type="scientific">Spiroplasma eriocheiris</name>
    <dbReference type="NCBI Taxonomy" id="315358"/>
    <lineage>
        <taxon>Bacteria</taxon>
        <taxon>Bacillati</taxon>
        <taxon>Mycoplasmatota</taxon>
        <taxon>Mollicutes</taxon>
        <taxon>Entomoplasmatales</taxon>
        <taxon>Spiroplasmataceae</taxon>
        <taxon>Spiroplasma</taxon>
    </lineage>
</organism>
<dbReference type="InterPro" id="IPR011260">
    <property type="entry name" value="RNAP_asu_C"/>
</dbReference>
<dbReference type="RefSeq" id="WP_047791159.1">
    <property type="nucleotide sequence ID" value="NZ_CP011856.1"/>
</dbReference>
<name>A0A0H3XKG2_9MOLU</name>
<dbReference type="Proteomes" id="UP000035661">
    <property type="component" value="Chromosome"/>
</dbReference>
<dbReference type="Pfam" id="PF01193">
    <property type="entry name" value="RNA_pol_L"/>
    <property type="match status" value="1"/>
</dbReference>
<dbReference type="GO" id="GO:0000428">
    <property type="term" value="C:DNA-directed RNA polymerase complex"/>
    <property type="evidence" value="ECO:0007669"/>
    <property type="project" value="UniProtKB-KW"/>
</dbReference>
<dbReference type="CDD" id="cd06928">
    <property type="entry name" value="RNAP_alpha_NTD"/>
    <property type="match status" value="1"/>
</dbReference>
<reference evidence="13 14" key="1">
    <citation type="journal article" date="2015" name="Genome Biol. Evol.">
        <title>Found and Lost: The Fates of Horizontally Acquired Genes in Arthropod-Symbiotic Spiroplasma.</title>
        <authorList>
            <person name="Lo W.S."/>
            <person name="Gasparich G.E."/>
            <person name="Kuo C.H."/>
        </authorList>
    </citation>
    <scope>NUCLEOTIDE SEQUENCE [LARGE SCALE GENOMIC DNA]</scope>
    <source>
        <strain evidence="14">TDA-040725-5</strain>
    </source>
</reference>
<dbReference type="EMBL" id="CP011856">
    <property type="protein sequence ID" value="AKM53894.1"/>
    <property type="molecule type" value="Genomic_DNA"/>
</dbReference>
<protein>
    <recommendedName>
        <fullName evidence="3 11">DNA-directed RNA polymerase subunit alpha</fullName>
        <shortName evidence="11">RNAP subunit alpha</shortName>
        <ecNumber evidence="2 11">2.7.7.6</ecNumber>
    </recommendedName>
    <alternativeName>
        <fullName evidence="9 11">RNA polymerase subunit alpha</fullName>
    </alternativeName>
    <alternativeName>
        <fullName evidence="8 11">Transcriptase subunit alpha</fullName>
    </alternativeName>
</protein>
<keyword evidence="4 11" id="KW-0240">DNA-directed RNA polymerase</keyword>
<evidence type="ECO:0000256" key="9">
    <source>
        <dbReference type="ARBA" id="ARBA00033070"/>
    </source>
</evidence>
<evidence type="ECO:0000256" key="10">
    <source>
        <dbReference type="ARBA" id="ARBA00048552"/>
    </source>
</evidence>
<dbReference type="GO" id="GO:0006351">
    <property type="term" value="P:DNA-templated transcription"/>
    <property type="evidence" value="ECO:0007669"/>
    <property type="project" value="UniProtKB-UniRule"/>
</dbReference>
<dbReference type="InterPro" id="IPR011773">
    <property type="entry name" value="DNA-dir_RpoA"/>
</dbReference>
<dbReference type="FunFam" id="2.170.120.12:FF:000001">
    <property type="entry name" value="DNA-directed RNA polymerase subunit alpha"/>
    <property type="match status" value="1"/>
</dbReference>
<dbReference type="GO" id="GO:0005737">
    <property type="term" value="C:cytoplasm"/>
    <property type="evidence" value="ECO:0007669"/>
    <property type="project" value="UniProtKB-ARBA"/>
</dbReference>
<dbReference type="Pfam" id="PF01000">
    <property type="entry name" value="RNA_pol_A_bac"/>
    <property type="match status" value="1"/>
</dbReference>
<evidence type="ECO:0000313" key="13">
    <source>
        <dbReference type="EMBL" id="AKM53894.1"/>
    </source>
</evidence>
<evidence type="ECO:0000256" key="3">
    <source>
        <dbReference type="ARBA" id="ARBA00015972"/>
    </source>
</evidence>
<evidence type="ECO:0000256" key="1">
    <source>
        <dbReference type="ARBA" id="ARBA00007123"/>
    </source>
</evidence>
<dbReference type="GO" id="GO:0003677">
    <property type="term" value="F:DNA binding"/>
    <property type="evidence" value="ECO:0007669"/>
    <property type="project" value="UniProtKB-UniRule"/>
</dbReference>
<keyword evidence="5 11" id="KW-0808">Transferase</keyword>
<keyword evidence="6 11" id="KW-0548">Nucleotidyltransferase</keyword>
<dbReference type="GO" id="GO:0003899">
    <property type="term" value="F:DNA-directed RNA polymerase activity"/>
    <property type="evidence" value="ECO:0007669"/>
    <property type="project" value="UniProtKB-UniRule"/>
</dbReference>
<dbReference type="InterPro" id="IPR036603">
    <property type="entry name" value="RBP11-like"/>
</dbReference>
<accession>A0A0H3XKG2</accession>
<sequence>MKQFIRPEFKLEAEDKSNNYGKFLVEPLERGFGITLGNALRRTLLSSTPGAAVFAIRIKGASHEFTAIPGVVEHVTKIILNIKNLVLKIDQNIIPDGESVILKINSNKEGDVLAKDIELPAGVEVINKDLHIATIAKGGELNLELHARNSRGYKSFNDNKKEKKYADLIVIDSNYSPVQKVSYTVEPTKVGKNADLEKLEIEVQTDSSITPVNAIAMAGKILSEHLEFFINLNEAIKATQVISSETEKEEDELDRSIDELEFTPRSQNCLKRAKIETLRDLISKTEEEIQEIRNLGKKSLTGIKEKVAALGLHFRRD</sequence>
<comment type="similarity">
    <text evidence="1 11">Belongs to the RNA polymerase alpha chain family.</text>
</comment>
<dbReference type="SUPFAM" id="SSF47789">
    <property type="entry name" value="C-terminal domain of RNA polymerase alpha subunit"/>
    <property type="match status" value="1"/>
</dbReference>
<comment type="domain">
    <text evidence="11">The N-terminal domain is essential for RNAP assembly and basal transcription, whereas the C-terminal domain is involved in interaction with transcriptional regulators and with upstream promoter elements.</text>
</comment>
<dbReference type="NCBIfam" id="NF003513">
    <property type="entry name" value="PRK05182.1-2"/>
    <property type="match status" value="1"/>
</dbReference>
<dbReference type="Pfam" id="PF03118">
    <property type="entry name" value="RNA_pol_A_CTD"/>
    <property type="match status" value="1"/>
</dbReference>
<dbReference type="EC" id="2.7.7.6" evidence="2 11"/>
<evidence type="ECO:0000256" key="6">
    <source>
        <dbReference type="ARBA" id="ARBA00022695"/>
    </source>
</evidence>
<feature type="region of interest" description="Alpha C-terminal domain (alpha-CTD)" evidence="11">
    <location>
        <begin position="253"/>
        <end position="317"/>
    </location>
</feature>
<dbReference type="InterPro" id="IPR011263">
    <property type="entry name" value="DNA-dir_RNA_pol_RpoA/D/Rpb3"/>
</dbReference>
<evidence type="ECO:0000256" key="2">
    <source>
        <dbReference type="ARBA" id="ARBA00012418"/>
    </source>
</evidence>
<dbReference type="SMART" id="SM00662">
    <property type="entry name" value="RPOLD"/>
    <property type="match status" value="1"/>
</dbReference>
<dbReference type="Gene3D" id="1.10.150.20">
    <property type="entry name" value="5' to 3' exonuclease, C-terminal subdomain"/>
    <property type="match status" value="1"/>
</dbReference>
<feature type="domain" description="DNA-directed RNA polymerase RpoA/D/Rpb3-type" evidence="12">
    <location>
        <begin position="20"/>
        <end position="232"/>
    </location>
</feature>
<dbReference type="NCBIfam" id="NF003519">
    <property type="entry name" value="PRK05182.2-5"/>
    <property type="match status" value="1"/>
</dbReference>
<comment type="function">
    <text evidence="11">DNA-dependent RNA polymerase catalyzes the transcription of DNA into RNA using the four ribonucleoside triphosphates as substrates.</text>
</comment>
<dbReference type="SUPFAM" id="SSF55257">
    <property type="entry name" value="RBP11-like subunits of RNA polymerase"/>
    <property type="match status" value="1"/>
</dbReference>
<dbReference type="KEGG" id="seri:SERIO_v1c03100"/>
<gene>
    <name evidence="11 13" type="primary">rpoA</name>
    <name evidence="13" type="ORF">SERIO_v1c03100</name>
</gene>
<evidence type="ECO:0000256" key="11">
    <source>
        <dbReference type="HAMAP-Rule" id="MF_00059"/>
    </source>
</evidence>
<proteinExistence type="inferred from homology"/>
<dbReference type="InterPro" id="IPR036643">
    <property type="entry name" value="RNApol_insert_sf"/>
</dbReference>
<dbReference type="PATRIC" id="fig|743698.3.peg.312"/>
<dbReference type="HAMAP" id="MF_00059">
    <property type="entry name" value="RNApol_bact_RpoA"/>
    <property type="match status" value="1"/>
</dbReference>
<evidence type="ECO:0000313" key="14">
    <source>
        <dbReference type="Proteomes" id="UP000035661"/>
    </source>
</evidence>
<evidence type="ECO:0000256" key="8">
    <source>
        <dbReference type="ARBA" id="ARBA00032524"/>
    </source>
</evidence>
<dbReference type="InterPro" id="IPR011262">
    <property type="entry name" value="DNA-dir_RNA_pol_insert"/>
</dbReference>
<keyword evidence="7 11" id="KW-0804">Transcription</keyword>
<evidence type="ECO:0000256" key="7">
    <source>
        <dbReference type="ARBA" id="ARBA00023163"/>
    </source>
</evidence>
<comment type="catalytic activity">
    <reaction evidence="10 11">
        <text>RNA(n) + a ribonucleoside 5'-triphosphate = RNA(n+1) + diphosphate</text>
        <dbReference type="Rhea" id="RHEA:21248"/>
        <dbReference type="Rhea" id="RHEA-COMP:14527"/>
        <dbReference type="Rhea" id="RHEA-COMP:17342"/>
        <dbReference type="ChEBI" id="CHEBI:33019"/>
        <dbReference type="ChEBI" id="CHEBI:61557"/>
        <dbReference type="ChEBI" id="CHEBI:140395"/>
        <dbReference type="EC" id="2.7.7.6"/>
    </reaction>
</comment>
<dbReference type="STRING" id="315358.SERIO_v1c03100"/>